<gene>
    <name evidence="1" type="ORF">SAMN05421781_1432</name>
</gene>
<sequence length="213" mass="24810">MPAKYEEQLQEILHEAIQEHNYDRAEQAVHHMRNLERMEAFIAGEDISYPERNGAEAVVPGENGLVDLSAPTVSFREQPRVNGNNIPAGRGRETLLLYYIEEEGLLKFKKAPQTYAVSVDFFRTFLQNLVSWENKSPFSSKDYFEAFGDSLKEKSTYQASTLRQFITLLFRYCVKLDILEKPEVHQRSRYILADNISVEEIIDYIKEHRILQM</sequence>
<dbReference type="OrthoDB" id="2962555at2"/>
<dbReference type="AlphaFoldDB" id="A0A1H2TIZ2"/>
<accession>A0A1H2TIZ2</accession>
<evidence type="ECO:0000313" key="2">
    <source>
        <dbReference type="Proteomes" id="UP000199488"/>
    </source>
</evidence>
<dbReference type="RefSeq" id="WP_091613000.1">
    <property type="nucleotide sequence ID" value="NZ_FNNC01000002.1"/>
</dbReference>
<name>A0A1H2TIZ2_9BACI</name>
<dbReference type="EMBL" id="FNNC01000002">
    <property type="protein sequence ID" value="SDW43923.1"/>
    <property type="molecule type" value="Genomic_DNA"/>
</dbReference>
<proteinExistence type="predicted"/>
<keyword evidence="2" id="KW-1185">Reference proteome</keyword>
<dbReference type="Proteomes" id="UP000199488">
    <property type="component" value="Unassembled WGS sequence"/>
</dbReference>
<organism evidence="1 2">
    <name type="scientific">Marinococcus luteus</name>
    <dbReference type="NCBI Taxonomy" id="1122204"/>
    <lineage>
        <taxon>Bacteria</taxon>
        <taxon>Bacillati</taxon>
        <taxon>Bacillota</taxon>
        <taxon>Bacilli</taxon>
        <taxon>Bacillales</taxon>
        <taxon>Bacillaceae</taxon>
        <taxon>Marinococcus</taxon>
    </lineage>
</organism>
<protein>
    <submittedName>
        <fullName evidence="1">Uncharacterized protein</fullName>
    </submittedName>
</protein>
<reference evidence="1 2" key="1">
    <citation type="submission" date="2016-10" db="EMBL/GenBank/DDBJ databases">
        <authorList>
            <person name="de Groot N.N."/>
        </authorList>
    </citation>
    <scope>NUCLEOTIDE SEQUENCE [LARGE SCALE GENOMIC DNA]</scope>
    <source>
        <strain evidence="1 2">DSM 23126</strain>
    </source>
</reference>
<evidence type="ECO:0000313" key="1">
    <source>
        <dbReference type="EMBL" id="SDW43923.1"/>
    </source>
</evidence>